<name>A0A2T1DJC1_9CYAN</name>
<dbReference type="RefSeq" id="WP_073070020.1">
    <property type="nucleotide sequence ID" value="NZ_MPPI01000005.1"/>
</dbReference>
<feature type="region of interest" description="Disordered" evidence="1">
    <location>
        <begin position="413"/>
        <end position="619"/>
    </location>
</feature>
<feature type="region of interest" description="Disordered" evidence="1">
    <location>
        <begin position="114"/>
        <end position="133"/>
    </location>
</feature>
<feature type="compositionally biased region" description="Basic and acidic residues" evidence="1">
    <location>
        <begin position="871"/>
        <end position="899"/>
    </location>
</feature>
<comment type="caution">
    <text evidence="2">The sequence shown here is derived from an EMBL/GenBank/DDBJ whole genome shotgun (WGS) entry which is preliminary data.</text>
</comment>
<feature type="region of interest" description="Disordered" evidence="1">
    <location>
        <begin position="249"/>
        <end position="280"/>
    </location>
</feature>
<feature type="region of interest" description="Disordered" evidence="1">
    <location>
        <begin position="24"/>
        <end position="48"/>
    </location>
</feature>
<dbReference type="Proteomes" id="UP000238634">
    <property type="component" value="Unassembled WGS sequence"/>
</dbReference>
<organism evidence="2 3">
    <name type="scientific">Phormidesmis priestleyi ULC007</name>
    <dbReference type="NCBI Taxonomy" id="1920490"/>
    <lineage>
        <taxon>Bacteria</taxon>
        <taxon>Bacillati</taxon>
        <taxon>Cyanobacteriota</taxon>
        <taxon>Cyanophyceae</taxon>
        <taxon>Leptolyngbyales</taxon>
        <taxon>Leptolyngbyaceae</taxon>
        <taxon>Phormidesmis</taxon>
    </lineage>
</organism>
<dbReference type="EMBL" id="PVWG01000005">
    <property type="protein sequence ID" value="PSB20551.1"/>
    <property type="molecule type" value="Genomic_DNA"/>
</dbReference>
<feature type="compositionally biased region" description="Low complexity" evidence="1">
    <location>
        <begin position="549"/>
        <end position="563"/>
    </location>
</feature>
<dbReference type="OrthoDB" id="531469at2"/>
<accession>A0A2T1DJC1</accession>
<feature type="compositionally biased region" description="Polar residues" evidence="1">
    <location>
        <begin position="63"/>
        <end position="76"/>
    </location>
</feature>
<feature type="region of interest" description="Disordered" evidence="1">
    <location>
        <begin position="871"/>
        <end position="915"/>
    </location>
</feature>
<feature type="compositionally biased region" description="Polar residues" evidence="1">
    <location>
        <begin position="121"/>
        <end position="130"/>
    </location>
</feature>
<evidence type="ECO:0000256" key="1">
    <source>
        <dbReference type="SAM" id="MobiDB-lite"/>
    </source>
</evidence>
<reference evidence="2 3" key="2">
    <citation type="submission" date="2018-03" db="EMBL/GenBank/DDBJ databases">
        <title>The ancient ancestry and fast evolution of plastids.</title>
        <authorList>
            <person name="Moore K.R."/>
            <person name="Magnabosco C."/>
            <person name="Momper L."/>
            <person name="Gold D.A."/>
            <person name="Bosak T."/>
            <person name="Fournier G.P."/>
        </authorList>
    </citation>
    <scope>NUCLEOTIDE SEQUENCE [LARGE SCALE GENOMIC DNA]</scope>
    <source>
        <strain evidence="2 3">ULC007</strain>
    </source>
</reference>
<feature type="compositionally biased region" description="Pro residues" evidence="1">
    <location>
        <begin position="580"/>
        <end position="590"/>
    </location>
</feature>
<feature type="region of interest" description="Disordered" evidence="1">
    <location>
        <begin position="63"/>
        <end position="104"/>
    </location>
</feature>
<protein>
    <submittedName>
        <fullName evidence="2">Uncharacterized protein</fullName>
    </submittedName>
</protein>
<dbReference type="AlphaFoldDB" id="A0A2T1DJC1"/>
<dbReference type="PRINTS" id="PR01217">
    <property type="entry name" value="PRICHEXTENSN"/>
</dbReference>
<evidence type="ECO:0000313" key="3">
    <source>
        <dbReference type="Proteomes" id="UP000238634"/>
    </source>
</evidence>
<evidence type="ECO:0000313" key="2">
    <source>
        <dbReference type="EMBL" id="PSB20551.1"/>
    </source>
</evidence>
<proteinExistence type="predicted"/>
<reference evidence="2 3" key="1">
    <citation type="submission" date="2018-02" db="EMBL/GenBank/DDBJ databases">
        <authorList>
            <person name="Cohen D.B."/>
            <person name="Kent A.D."/>
        </authorList>
    </citation>
    <scope>NUCLEOTIDE SEQUENCE [LARGE SCALE GENOMIC DNA]</scope>
    <source>
        <strain evidence="2 3">ULC007</strain>
    </source>
</reference>
<feature type="compositionally biased region" description="Pro residues" evidence="1">
    <location>
        <begin position="482"/>
        <end position="507"/>
    </location>
</feature>
<gene>
    <name evidence="2" type="ORF">C7B65_06500</name>
</gene>
<keyword evidence="3" id="KW-1185">Reference proteome</keyword>
<feature type="compositionally biased region" description="Basic and acidic residues" evidence="1">
    <location>
        <begin position="566"/>
        <end position="576"/>
    </location>
</feature>
<sequence>MASPSDFDQLAARAKFQKIYDFKPAAQQSDGYFRPKYPPPPPKVAPKEINDSWMRAERRIDQGFNTPRPLQNNPNVDRSLVPGQKISPGGGGANPTAPRTPNFLERGLNRLTGESPGAQVGNRNPITANPITGPLSDRVARSLKGLANPVSYIPGLVGGQASDQINQYDERLRQDVQQLLEKAGVPRAIADAASRLYDTGNKLQNGGEYTPGGQATNPTLVNKALDLAKQFAGQSGILGPLNQSIKDSGIPDWLNPFKDTSKNGERTNYPNPSDKPSAESKAWFPNATKIRVWSPNNRRYVTYGMLSYSITALPKYNQGTSQNPKMSARSGNFTYLREGTDDYIIQFSFWTYADSFATFKVAQGSFNCEPWTLENLGLDPTVKDPNPESPENIVPETNQPFFPPLPKYLDDIAQPYPPTILDPNDFRHPGKPPTPPTLPSWPSLPQLDPPPFDPLKEEKKEQEANPVAPIFPSFNPTDTPRLPIPQDPIPTPPTFQPIPPTNDPTPQNPNQRLNDRGIFPATKATITPTVSGSPLSPDVEIGGDPVRLKPINPKTKPIPTTDPDPTEQKKKDDERTLPFPLLPPIFPRPTGPTGTIDPQTADDITKSKNPPPPPVGTKPKCQDGCMAGLETGQQSILDKLNGNGLNVGLNAAELGLLTTINNKMGDQLTGGLSGKLTRLSSWLHLDRALNLMTYANTLHNAYFLSSGLTQTLFSMISNVLAVVGIKDAENNPLDIGSVLGKAADAYAKTVLGVTTVDGIKAEWKKYSRIYAAAASLLWSMQSIGQSILGALEVVGSMVAKIGNALRKFGAIGEKAFGWMNDTPNYQNRFFTALEKTEEVVSQIDQVASEALSIKDTVDQIGVQKKELDDALKQNEESKQGKELSEAAKLKTDETKKKTDSQPPIVPPTAEKKPEN</sequence>
<feature type="compositionally biased region" description="Polar residues" evidence="1">
    <location>
        <begin position="524"/>
        <end position="534"/>
    </location>
</feature>
<dbReference type="STRING" id="1920490.GCA_001895925_02581"/>
<feature type="compositionally biased region" description="Basic and acidic residues" evidence="1">
    <location>
        <begin position="454"/>
        <end position="463"/>
    </location>
</feature>